<dbReference type="KEGG" id="lut:Lupro_03780"/>
<dbReference type="Proteomes" id="UP000059672">
    <property type="component" value="Chromosome"/>
</dbReference>
<name>A0A0X8G5G6_9FLAO</name>
<evidence type="ECO:0000313" key="1">
    <source>
        <dbReference type="EMBL" id="AMC10424.1"/>
    </source>
</evidence>
<sequence>MAFSFSNILKSKKKVVPTEIQKIKFDGATKYAENKTDDMYLDFEELGGFPFIKTVIIGLFSTKIKRVGCTLTFIFENDTLTLNSDNTDVESNQIKNTPFYFTEIDFELNDDEADKIRTQKVIEIQYNFKNKIISFNLL</sequence>
<reference evidence="2" key="1">
    <citation type="submission" date="2015-12" db="EMBL/GenBank/DDBJ databases">
        <title>Complete genome sequence of Lutibacter profundus strain LP1.</title>
        <authorList>
            <person name="Wissuwa J."/>
            <person name="Le Moine Bauer S."/>
            <person name="Stokke R."/>
            <person name="Dahle H."/>
            <person name="Steen I.H."/>
        </authorList>
    </citation>
    <scope>NUCLEOTIDE SEQUENCE [LARGE SCALE GENOMIC DNA]</scope>
    <source>
        <strain evidence="2">LP1</strain>
    </source>
</reference>
<dbReference type="AlphaFoldDB" id="A0A0X8G5G6"/>
<protein>
    <submittedName>
        <fullName evidence="1">Uncharacterized protein</fullName>
    </submittedName>
</protein>
<reference evidence="1 2" key="2">
    <citation type="journal article" date="2016" name="Int. J. Syst. Evol. Microbiol.">
        <title>Lutibacter profundi sp. nov., isolated from a deep-sea hydrothermal system on the Arctic Mid-Ocean Ridge and emended description of the genus Lutibacter.</title>
        <authorList>
            <person name="Le Moine Bauer S."/>
            <person name="Roalkvam I."/>
            <person name="Steen I.H."/>
            <person name="Dahle H."/>
        </authorList>
    </citation>
    <scope>NUCLEOTIDE SEQUENCE [LARGE SCALE GENOMIC DNA]</scope>
    <source>
        <strain evidence="1 2">LP1</strain>
    </source>
</reference>
<proteinExistence type="predicted"/>
<evidence type="ECO:0000313" key="2">
    <source>
        <dbReference type="Proteomes" id="UP000059672"/>
    </source>
</evidence>
<organism evidence="1 2">
    <name type="scientific">Lutibacter profundi</name>
    <dbReference type="NCBI Taxonomy" id="1622118"/>
    <lineage>
        <taxon>Bacteria</taxon>
        <taxon>Pseudomonadati</taxon>
        <taxon>Bacteroidota</taxon>
        <taxon>Flavobacteriia</taxon>
        <taxon>Flavobacteriales</taxon>
        <taxon>Flavobacteriaceae</taxon>
        <taxon>Lutibacter</taxon>
    </lineage>
</organism>
<keyword evidence="2" id="KW-1185">Reference proteome</keyword>
<gene>
    <name evidence="1" type="ORF">Lupro_03780</name>
</gene>
<dbReference type="RefSeq" id="WP_068206418.1">
    <property type="nucleotide sequence ID" value="NZ_CP013355.1"/>
</dbReference>
<dbReference type="OrthoDB" id="1443276at2"/>
<accession>A0A0X8G5G6</accession>
<dbReference type="EMBL" id="CP013355">
    <property type="protein sequence ID" value="AMC10424.1"/>
    <property type="molecule type" value="Genomic_DNA"/>
</dbReference>